<keyword evidence="8" id="KW-1185">Reference proteome</keyword>
<accession>A0A418QVS5</accession>
<feature type="transmembrane region" description="Helical" evidence="5">
    <location>
        <begin position="141"/>
        <end position="162"/>
    </location>
</feature>
<dbReference type="InterPro" id="IPR007016">
    <property type="entry name" value="O-antigen_ligase-rel_domated"/>
</dbReference>
<protein>
    <recommendedName>
        <fullName evidence="6">O-antigen ligase-related domain-containing protein</fullName>
    </recommendedName>
</protein>
<dbReference type="GO" id="GO:0016020">
    <property type="term" value="C:membrane"/>
    <property type="evidence" value="ECO:0007669"/>
    <property type="project" value="UniProtKB-SubCell"/>
</dbReference>
<dbReference type="AlphaFoldDB" id="A0A418QVS5"/>
<dbReference type="Proteomes" id="UP000284250">
    <property type="component" value="Unassembled WGS sequence"/>
</dbReference>
<feature type="transmembrane region" description="Helical" evidence="5">
    <location>
        <begin position="458"/>
        <end position="476"/>
    </location>
</feature>
<feature type="transmembrane region" description="Helical" evidence="5">
    <location>
        <begin position="169"/>
        <end position="188"/>
    </location>
</feature>
<gene>
    <name evidence="7" type="ORF">D0T11_12450</name>
</gene>
<evidence type="ECO:0000256" key="3">
    <source>
        <dbReference type="ARBA" id="ARBA00022989"/>
    </source>
</evidence>
<comment type="subcellular location">
    <subcellularLocation>
        <location evidence="1">Membrane</location>
        <topology evidence="1">Multi-pass membrane protein</topology>
    </subcellularLocation>
</comment>
<dbReference type="RefSeq" id="WP_119656124.1">
    <property type="nucleotide sequence ID" value="NZ_JBHUOI010000073.1"/>
</dbReference>
<dbReference type="InterPro" id="IPR051533">
    <property type="entry name" value="WaaL-like"/>
</dbReference>
<dbReference type="Pfam" id="PF04932">
    <property type="entry name" value="Wzy_C"/>
    <property type="match status" value="1"/>
</dbReference>
<keyword evidence="2 5" id="KW-0812">Transmembrane</keyword>
<reference evidence="7 8" key="1">
    <citation type="submission" date="2018-09" db="EMBL/GenBank/DDBJ databases">
        <authorList>
            <person name="Zeman M."/>
            <person name="Pardy F."/>
        </authorList>
    </citation>
    <scope>NUCLEOTIDE SEQUENCE [LARGE SCALE GENOMIC DNA]</scope>
    <source>
        <strain evidence="7 8">CCM 8852</strain>
    </source>
</reference>
<evidence type="ECO:0000313" key="8">
    <source>
        <dbReference type="Proteomes" id="UP000284250"/>
    </source>
</evidence>
<evidence type="ECO:0000256" key="5">
    <source>
        <dbReference type="SAM" id="Phobius"/>
    </source>
</evidence>
<feature type="transmembrane region" description="Helical" evidence="5">
    <location>
        <begin position="46"/>
        <end position="67"/>
    </location>
</feature>
<feature type="transmembrane region" description="Helical" evidence="5">
    <location>
        <begin position="115"/>
        <end position="135"/>
    </location>
</feature>
<feature type="transmembrane region" description="Helical" evidence="5">
    <location>
        <begin position="17"/>
        <end position="34"/>
    </location>
</feature>
<organism evidence="7 8">
    <name type="scientific">Hymenobacter rubripertinctus</name>
    <dbReference type="NCBI Taxonomy" id="2029981"/>
    <lineage>
        <taxon>Bacteria</taxon>
        <taxon>Pseudomonadati</taxon>
        <taxon>Bacteroidota</taxon>
        <taxon>Cytophagia</taxon>
        <taxon>Cytophagales</taxon>
        <taxon>Hymenobacteraceae</taxon>
        <taxon>Hymenobacter</taxon>
    </lineage>
</organism>
<keyword evidence="3 5" id="KW-1133">Transmembrane helix</keyword>
<evidence type="ECO:0000256" key="2">
    <source>
        <dbReference type="ARBA" id="ARBA00022692"/>
    </source>
</evidence>
<dbReference type="PANTHER" id="PTHR37422:SF13">
    <property type="entry name" value="LIPOPOLYSACCHARIDE BIOSYNTHESIS PROTEIN PA4999-RELATED"/>
    <property type="match status" value="1"/>
</dbReference>
<name>A0A418QVS5_9BACT</name>
<keyword evidence="4 5" id="KW-0472">Membrane</keyword>
<dbReference type="OrthoDB" id="871774at2"/>
<dbReference type="PANTHER" id="PTHR37422">
    <property type="entry name" value="TEICHURONIC ACID BIOSYNTHESIS PROTEIN TUAE"/>
    <property type="match status" value="1"/>
</dbReference>
<feature type="transmembrane region" description="Helical" evidence="5">
    <location>
        <begin position="432"/>
        <end position="452"/>
    </location>
</feature>
<feature type="transmembrane region" description="Helical" evidence="5">
    <location>
        <begin position="87"/>
        <end position="103"/>
    </location>
</feature>
<evidence type="ECO:0000256" key="1">
    <source>
        <dbReference type="ARBA" id="ARBA00004141"/>
    </source>
</evidence>
<dbReference type="EMBL" id="QYCN01000017">
    <property type="protein sequence ID" value="RIY09244.1"/>
    <property type="molecule type" value="Genomic_DNA"/>
</dbReference>
<feature type="transmembrane region" description="Helical" evidence="5">
    <location>
        <begin position="208"/>
        <end position="226"/>
    </location>
</feature>
<evidence type="ECO:0000313" key="7">
    <source>
        <dbReference type="EMBL" id="RIY09244.1"/>
    </source>
</evidence>
<feature type="transmembrane region" description="Helical" evidence="5">
    <location>
        <begin position="280"/>
        <end position="298"/>
    </location>
</feature>
<feature type="domain" description="O-antigen ligase-related" evidence="6">
    <location>
        <begin position="243"/>
        <end position="406"/>
    </location>
</feature>
<feature type="transmembrane region" description="Helical" evidence="5">
    <location>
        <begin position="238"/>
        <end position="253"/>
    </location>
</feature>
<feature type="transmembrane region" description="Helical" evidence="5">
    <location>
        <begin position="399"/>
        <end position="420"/>
    </location>
</feature>
<reference evidence="7 8" key="2">
    <citation type="submission" date="2019-01" db="EMBL/GenBank/DDBJ databases">
        <title>Hymenobacter humicola sp. nov., isolated from soils in Antarctica.</title>
        <authorList>
            <person name="Sedlacek I."/>
            <person name="Holochova P."/>
            <person name="Kralova S."/>
            <person name="Pantucek R."/>
            <person name="Stankova E."/>
            <person name="Vrbovska V."/>
            <person name="Kristofova L."/>
            <person name="Svec P."/>
            <person name="Busse H.-J."/>
        </authorList>
    </citation>
    <scope>NUCLEOTIDE SEQUENCE [LARGE SCALE GENOMIC DNA]</scope>
    <source>
        <strain evidence="7 8">CCM 8852</strain>
    </source>
</reference>
<sequence length="484" mass="53605">MNHPLAFLLPRDPAQRIFVGFVVLLLGGGAAALLSSPLALLPVAGALGLLVVLTEWRLLYYLLFLTLAFSREISLPGGLSLDVPSEPLLLVLTGCILATLLMRRASIPGRELRHPLVLIIGLMLLWSAVSAAFSVDTTKSIKYLLAKVWYLVPFGLGTLLLVRRPADVWRLAGLYAIGAAVSVLFVAVKHAGHGFSFESVNESVQPLYRNHVIYATVLALLLPFIVYRLRSVRGPQKLAWWLGLAVLLLGLLTSYTRASVLSVPVAGLFYLVVRLRQTRLVLAAVLVAVLSGATYFLSQNNYMLYAPNFETTVFNGQNFGKHLEATYKLKDVSGMERVYRWVAASRMAADKPLVGSGPSTFYPEYKRYTVRSFRTYVSENPEKSTTHNYFLLLLAEQGFPGVLLFAILVGAALITIETLYHRTRPGTPVRHVLLACGMSFVIIVFHLLLNELVEVDKIGSFFFINLALLIRVGTWVREENMVNE</sequence>
<proteinExistence type="predicted"/>
<evidence type="ECO:0000259" key="6">
    <source>
        <dbReference type="Pfam" id="PF04932"/>
    </source>
</evidence>
<comment type="caution">
    <text evidence="7">The sequence shown here is derived from an EMBL/GenBank/DDBJ whole genome shotgun (WGS) entry which is preliminary data.</text>
</comment>
<evidence type="ECO:0000256" key="4">
    <source>
        <dbReference type="ARBA" id="ARBA00023136"/>
    </source>
</evidence>